<protein>
    <submittedName>
        <fullName evidence="2">Nitroreductase</fullName>
    </submittedName>
</protein>
<feature type="domain" description="Nitroreductase" evidence="1">
    <location>
        <begin position="18"/>
        <end position="101"/>
    </location>
</feature>
<dbReference type="Gene3D" id="3.40.109.10">
    <property type="entry name" value="NADH Oxidase"/>
    <property type="match status" value="1"/>
</dbReference>
<evidence type="ECO:0000313" key="2">
    <source>
        <dbReference type="EMBL" id="NIJ23326.1"/>
    </source>
</evidence>
<dbReference type="InterPro" id="IPR000415">
    <property type="entry name" value="Nitroreductase-like"/>
</dbReference>
<proteinExistence type="predicted"/>
<keyword evidence="3" id="KW-1185">Reference proteome</keyword>
<accession>A0ABX0TYC5</accession>
<dbReference type="Pfam" id="PF00881">
    <property type="entry name" value="Nitroreductase"/>
    <property type="match status" value="1"/>
</dbReference>
<dbReference type="EMBL" id="JAASQP010000001">
    <property type="protein sequence ID" value="NIJ23326.1"/>
    <property type="molecule type" value="Genomic_DNA"/>
</dbReference>
<dbReference type="SUPFAM" id="SSF55469">
    <property type="entry name" value="FMN-dependent nitroreductase-like"/>
    <property type="match status" value="1"/>
</dbReference>
<name>A0ABX0TYC5_9SPHN</name>
<comment type="caution">
    <text evidence="2">The sequence shown here is derived from an EMBL/GenBank/DDBJ whole genome shotgun (WGS) entry which is preliminary data.</text>
</comment>
<evidence type="ECO:0000313" key="3">
    <source>
        <dbReference type="Proteomes" id="UP000788153"/>
    </source>
</evidence>
<sequence>MALFTATGVGRHDAAARQASFLRNFELFDAPHVALFFMPRSFGMREASDVGMYVQTLMLALTANGLGSCAQGALGHFAGTVRRVLGIPDDLLCLYGLSFGWPDPGHPSAAARTDRAAASDLVTFHA</sequence>
<dbReference type="Proteomes" id="UP000788153">
    <property type="component" value="Unassembled WGS sequence"/>
</dbReference>
<evidence type="ECO:0000259" key="1">
    <source>
        <dbReference type="Pfam" id="PF00881"/>
    </source>
</evidence>
<dbReference type="RefSeq" id="WP_208402836.1">
    <property type="nucleotide sequence ID" value="NZ_BAAAEV010000001.1"/>
</dbReference>
<organism evidence="2 3">
    <name type="scientific">Sphingomonas japonica</name>
    <dbReference type="NCBI Taxonomy" id="511662"/>
    <lineage>
        <taxon>Bacteria</taxon>
        <taxon>Pseudomonadati</taxon>
        <taxon>Pseudomonadota</taxon>
        <taxon>Alphaproteobacteria</taxon>
        <taxon>Sphingomonadales</taxon>
        <taxon>Sphingomonadaceae</taxon>
        <taxon>Sphingomonas</taxon>
    </lineage>
</organism>
<dbReference type="InterPro" id="IPR029479">
    <property type="entry name" value="Nitroreductase"/>
</dbReference>
<reference evidence="2 3" key="1">
    <citation type="submission" date="2020-03" db="EMBL/GenBank/DDBJ databases">
        <title>Genomic Encyclopedia of Type Strains, Phase IV (KMG-IV): sequencing the most valuable type-strain genomes for metagenomic binning, comparative biology and taxonomic classification.</title>
        <authorList>
            <person name="Goeker M."/>
        </authorList>
    </citation>
    <scope>NUCLEOTIDE SEQUENCE [LARGE SCALE GENOMIC DNA]</scope>
    <source>
        <strain evidence="2 3">DSM 22753</strain>
    </source>
</reference>
<gene>
    <name evidence="2" type="ORF">FHT01_000868</name>
</gene>